<dbReference type="Proteomes" id="UP000603641">
    <property type="component" value="Unassembled WGS sequence"/>
</dbReference>
<reference evidence="10 11" key="1">
    <citation type="submission" date="2020-08" db="EMBL/GenBank/DDBJ databases">
        <title>A Genomic Blueprint of the Chicken Gut Microbiome.</title>
        <authorList>
            <person name="Gilroy R."/>
            <person name="Ravi A."/>
            <person name="Getino M."/>
            <person name="Pursley I."/>
            <person name="Horton D.L."/>
            <person name="Alikhan N.-F."/>
            <person name="Baker D."/>
            <person name="Gharbi K."/>
            <person name="Hall N."/>
            <person name="Watson M."/>
            <person name="Adriaenssens E.M."/>
            <person name="Foster-Nyarko E."/>
            <person name="Jarju S."/>
            <person name="Secka A."/>
            <person name="Antonio M."/>
            <person name="Oren A."/>
            <person name="Chaudhuri R."/>
            <person name="La Ragione R.M."/>
            <person name="Hildebrand F."/>
            <person name="Pallen M.J."/>
        </authorList>
    </citation>
    <scope>NUCLEOTIDE SEQUENCE [LARGE SCALE GENOMIC DNA]</scope>
    <source>
        <strain evidence="10 11">Sa2CUA10</strain>
    </source>
</reference>
<dbReference type="RefSeq" id="WP_191753423.1">
    <property type="nucleotide sequence ID" value="NZ_JACSQM010000003.1"/>
</dbReference>
<dbReference type="EMBL" id="JACSQM010000003">
    <property type="protein sequence ID" value="MBD7964042.1"/>
    <property type="molecule type" value="Genomic_DNA"/>
</dbReference>
<dbReference type="InterPro" id="IPR000182">
    <property type="entry name" value="GNAT_dom"/>
</dbReference>
<keyword evidence="11" id="KW-1185">Reference proteome</keyword>
<proteinExistence type="predicted"/>
<evidence type="ECO:0000259" key="9">
    <source>
        <dbReference type="PROSITE" id="PS51186"/>
    </source>
</evidence>
<protein>
    <recommendedName>
        <fullName evidence="3">Aminoglycoside N(6')-acetyltransferase type 1</fullName>
        <ecNumber evidence="2">2.3.1.82</ecNumber>
    </recommendedName>
    <alternativeName>
        <fullName evidence="7">Aminoglycoside resistance protein</fullName>
    </alternativeName>
</protein>
<organism evidence="10 11">
    <name type="scientific">Fictibacillus norfolkensis</name>
    <dbReference type="NCBI Taxonomy" id="2762233"/>
    <lineage>
        <taxon>Bacteria</taxon>
        <taxon>Bacillati</taxon>
        <taxon>Bacillota</taxon>
        <taxon>Bacilli</taxon>
        <taxon>Bacillales</taxon>
        <taxon>Fictibacillaceae</taxon>
        <taxon>Fictibacillus</taxon>
    </lineage>
</organism>
<dbReference type="PIRSF" id="PIRSF000452">
    <property type="entry name" value="6-N-acetyltransf"/>
    <property type="match status" value="1"/>
</dbReference>
<comment type="catalytic activity">
    <reaction evidence="8">
        <text>kanamycin B + acetyl-CoA = N(6')-acetylkanamycin B + CoA + H(+)</text>
        <dbReference type="Rhea" id="RHEA:16449"/>
        <dbReference type="ChEBI" id="CHEBI:15378"/>
        <dbReference type="ChEBI" id="CHEBI:57287"/>
        <dbReference type="ChEBI" id="CHEBI:57288"/>
        <dbReference type="ChEBI" id="CHEBI:58390"/>
        <dbReference type="ChEBI" id="CHEBI:58549"/>
        <dbReference type="EC" id="2.3.1.82"/>
    </reaction>
</comment>
<evidence type="ECO:0000256" key="3">
    <source>
        <dbReference type="ARBA" id="ARBA00017677"/>
    </source>
</evidence>
<evidence type="ECO:0000256" key="4">
    <source>
        <dbReference type="ARBA" id="ARBA00022679"/>
    </source>
</evidence>
<comment type="subunit">
    <text evidence="1">Homodimer.</text>
</comment>
<evidence type="ECO:0000256" key="1">
    <source>
        <dbReference type="ARBA" id="ARBA00011738"/>
    </source>
</evidence>
<evidence type="ECO:0000256" key="2">
    <source>
        <dbReference type="ARBA" id="ARBA00012888"/>
    </source>
</evidence>
<dbReference type="SUPFAM" id="SSF55729">
    <property type="entry name" value="Acyl-CoA N-acyltransferases (Nat)"/>
    <property type="match status" value="1"/>
</dbReference>
<dbReference type="NCBIfam" id="NF043067">
    <property type="entry name" value="AAC_6p_group_E"/>
    <property type="match status" value="1"/>
</dbReference>
<evidence type="ECO:0000313" key="11">
    <source>
        <dbReference type="Proteomes" id="UP000603641"/>
    </source>
</evidence>
<dbReference type="CDD" id="cd04301">
    <property type="entry name" value="NAT_SF"/>
    <property type="match status" value="1"/>
</dbReference>
<evidence type="ECO:0000256" key="7">
    <source>
        <dbReference type="ARBA" id="ARBA00029660"/>
    </source>
</evidence>
<dbReference type="InterPro" id="IPR016181">
    <property type="entry name" value="Acyl_CoA_acyltransferase"/>
</dbReference>
<dbReference type="Pfam" id="PF00583">
    <property type="entry name" value="Acetyltransf_1"/>
    <property type="match status" value="1"/>
</dbReference>
<dbReference type="InterPro" id="IPR024170">
    <property type="entry name" value="Aminoglycoside_N6-AcTrfrase"/>
</dbReference>
<evidence type="ECO:0000313" key="10">
    <source>
        <dbReference type="EMBL" id="MBD7964042.1"/>
    </source>
</evidence>
<evidence type="ECO:0000256" key="6">
    <source>
        <dbReference type="ARBA" id="ARBA00023315"/>
    </source>
</evidence>
<keyword evidence="4" id="KW-0808">Transferase</keyword>
<dbReference type="PANTHER" id="PTHR43072">
    <property type="entry name" value="N-ACETYLTRANSFERASE"/>
    <property type="match status" value="1"/>
</dbReference>
<evidence type="ECO:0000256" key="5">
    <source>
        <dbReference type="ARBA" id="ARBA00023251"/>
    </source>
</evidence>
<feature type="domain" description="N-acetyltransferase" evidence="9">
    <location>
        <begin position="2"/>
        <end position="147"/>
    </location>
</feature>
<dbReference type="PROSITE" id="PS51186">
    <property type="entry name" value="GNAT"/>
    <property type="match status" value="1"/>
</dbReference>
<name>A0ABR8SKN0_9BACL</name>
<keyword evidence="6" id="KW-0012">Acyltransferase</keyword>
<accession>A0ABR8SKN0</accession>
<evidence type="ECO:0000256" key="8">
    <source>
        <dbReference type="ARBA" id="ARBA00048923"/>
    </source>
</evidence>
<gene>
    <name evidence="10" type="ORF">H9648_08250</name>
</gene>
<keyword evidence="5" id="KW-0046">Antibiotic resistance</keyword>
<dbReference type="EC" id="2.3.1.82" evidence="2"/>
<dbReference type="Gene3D" id="3.40.630.30">
    <property type="match status" value="1"/>
</dbReference>
<sequence>MASIKEANEHDLDSLTELAIALWPDNEFSDLRKEFEQLLNSDKDKVIVYLMHAQLIAFIHISVRSDYVEGSQDSPTGFIEGIYVKPEYRKKGISKKLIEKGESWLKTKGCSQIGSDIEQSNITSYHFHKSVGFKEVNRLIAFIKDIE</sequence>
<comment type="caution">
    <text evidence="10">The sequence shown here is derived from an EMBL/GenBank/DDBJ whole genome shotgun (WGS) entry which is preliminary data.</text>
</comment>